<keyword evidence="1" id="KW-0812">Transmembrane</keyword>
<dbReference type="AlphaFoldDB" id="A0A2A4YRS8"/>
<evidence type="ECO:0000256" key="1">
    <source>
        <dbReference type="SAM" id="Phobius"/>
    </source>
</evidence>
<dbReference type="EMBL" id="NVUS01000029">
    <property type="protein sequence ID" value="PCI97474.1"/>
    <property type="molecule type" value="Genomic_DNA"/>
</dbReference>
<protein>
    <submittedName>
        <fullName evidence="2">Uncharacterized protein</fullName>
    </submittedName>
</protein>
<keyword evidence="1" id="KW-0472">Membrane</keyword>
<sequence length="87" mass="10218">MDDIYKVVFGVIAGLIGVVSFFMKINSGNSSKFKDVHSRIDNIKEKYVRRDDFAMHIERIEKTIENQANDQKVFMAEIRAFFERKIK</sequence>
<organism evidence="2">
    <name type="scientific">OCS116 cluster bacterium</name>
    <dbReference type="NCBI Taxonomy" id="2030921"/>
    <lineage>
        <taxon>Bacteria</taxon>
        <taxon>Pseudomonadati</taxon>
        <taxon>Pseudomonadota</taxon>
        <taxon>Alphaproteobacteria</taxon>
        <taxon>OCS116 cluster</taxon>
    </lineage>
</organism>
<feature type="transmembrane region" description="Helical" evidence="1">
    <location>
        <begin position="6"/>
        <end position="25"/>
    </location>
</feature>
<name>A0A2A4YRS8_9PROT</name>
<accession>A0A2A4YRS8</accession>
<evidence type="ECO:0000313" key="2">
    <source>
        <dbReference type="EMBL" id="PCI97474.1"/>
    </source>
</evidence>
<reference key="1">
    <citation type="submission" date="2017-08" db="EMBL/GenBank/DDBJ databases">
        <title>A dynamic microbial community with high functional redundancy inhabits the cold, oxic subseafloor aquifer.</title>
        <authorList>
            <person name="Tully B.J."/>
            <person name="Wheat C.G."/>
            <person name="Glazer B.T."/>
            <person name="Huber J.A."/>
        </authorList>
    </citation>
    <scope>NUCLEOTIDE SEQUENCE [LARGE SCALE GENOMIC DNA]</scope>
</reference>
<reference evidence="2" key="2">
    <citation type="journal article" date="2018" name="ISME J.">
        <title>A dynamic microbial community with high functional redundancy inhabits the cold, oxic subseafloor aquifer.</title>
        <authorList>
            <person name="Tully B.J."/>
            <person name="Wheat C.G."/>
            <person name="Glazer B.T."/>
            <person name="Huber J.A."/>
        </authorList>
    </citation>
    <scope>NUCLEOTIDE SEQUENCE</scope>
    <source>
        <strain evidence="2">NORP83</strain>
    </source>
</reference>
<keyword evidence="1" id="KW-1133">Transmembrane helix</keyword>
<proteinExistence type="predicted"/>
<gene>
    <name evidence="2" type="ORF">COB13_15510</name>
</gene>
<comment type="caution">
    <text evidence="2">The sequence shown here is derived from an EMBL/GenBank/DDBJ whole genome shotgun (WGS) entry which is preliminary data.</text>
</comment>